<dbReference type="AlphaFoldDB" id="A0A3B3SVN3"/>
<evidence type="ECO:0000256" key="3">
    <source>
        <dbReference type="ARBA" id="ARBA00022490"/>
    </source>
</evidence>
<dbReference type="CDD" id="cd11715">
    <property type="entry name" value="THUMP_AdoMetMT"/>
    <property type="match status" value="1"/>
</dbReference>
<dbReference type="Pfam" id="PF02926">
    <property type="entry name" value="THUMP"/>
    <property type="match status" value="1"/>
</dbReference>
<comment type="similarity">
    <text evidence="2">Belongs to the methyltransferase superfamily.</text>
</comment>
<dbReference type="OrthoDB" id="47730at2759"/>
<dbReference type="PROSITE" id="PS01261">
    <property type="entry name" value="UPF0020"/>
    <property type="match status" value="1"/>
</dbReference>
<dbReference type="Pfam" id="PF01170">
    <property type="entry name" value="UPF0020"/>
    <property type="match status" value="1"/>
</dbReference>
<evidence type="ECO:0000313" key="10">
    <source>
        <dbReference type="Ensembl" id="ENSPKIP00000034817.1"/>
    </source>
</evidence>
<dbReference type="SMART" id="SM00981">
    <property type="entry name" value="THUMP"/>
    <property type="match status" value="1"/>
</dbReference>
<dbReference type="PANTHER" id="PTHR14911">
    <property type="entry name" value="THUMP DOMAIN-CONTAINING"/>
    <property type="match status" value="1"/>
</dbReference>
<dbReference type="KEGG" id="pki:111833091"/>
<dbReference type="GO" id="GO:0003723">
    <property type="term" value="F:RNA binding"/>
    <property type="evidence" value="ECO:0007669"/>
    <property type="project" value="UniProtKB-UniRule"/>
</dbReference>
<dbReference type="Proteomes" id="UP000261540">
    <property type="component" value="Unplaced"/>
</dbReference>
<dbReference type="PANTHER" id="PTHR14911:SF13">
    <property type="entry name" value="TRNA (GUANINE(6)-N2)-METHYLTRANSFERASE THUMP3"/>
    <property type="match status" value="1"/>
</dbReference>
<evidence type="ECO:0000256" key="1">
    <source>
        <dbReference type="ARBA" id="ARBA00004496"/>
    </source>
</evidence>
<dbReference type="GO" id="GO:0043527">
    <property type="term" value="C:tRNA methyltransferase complex"/>
    <property type="evidence" value="ECO:0007669"/>
    <property type="project" value="UniProtKB-ARBA"/>
</dbReference>
<keyword evidence="5" id="KW-0808">Transferase</keyword>
<evidence type="ECO:0000256" key="2">
    <source>
        <dbReference type="ARBA" id="ARBA00008361"/>
    </source>
</evidence>
<dbReference type="Gene3D" id="3.30.2130.30">
    <property type="match status" value="2"/>
</dbReference>
<dbReference type="Gene3D" id="3.40.50.150">
    <property type="entry name" value="Vaccinia Virus protein VP39"/>
    <property type="match status" value="1"/>
</dbReference>
<keyword evidence="7" id="KW-0694">RNA-binding</keyword>
<feature type="compositionally biased region" description="Polar residues" evidence="8">
    <location>
        <begin position="175"/>
        <end position="186"/>
    </location>
</feature>
<dbReference type="GO" id="GO:0005737">
    <property type="term" value="C:cytoplasm"/>
    <property type="evidence" value="ECO:0007669"/>
    <property type="project" value="UniProtKB-SubCell"/>
</dbReference>
<dbReference type="InterPro" id="IPR053943">
    <property type="entry name" value="RlmKL-like_Mtase_CS"/>
</dbReference>
<accession>A0A3B3SVN3</accession>
<evidence type="ECO:0000256" key="5">
    <source>
        <dbReference type="ARBA" id="ARBA00022679"/>
    </source>
</evidence>
<evidence type="ECO:0000256" key="8">
    <source>
        <dbReference type="SAM" id="MobiDB-lite"/>
    </source>
</evidence>
<dbReference type="GeneID" id="111833091"/>
<protein>
    <submittedName>
        <fullName evidence="10">THUMP domain containing 3</fullName>
    </submittedName>
</protein>
<evidence type="ECO:0000256" key="4">
    <source>
        <dbReference type="ARBA" id="ARBA00022603"/>
    </source>
</evidence>
<dbReference type="Ensembl" id="ENSPKIT00000015740.1">
    <property type="protein sequence ID" value="ENSPKIP00000034817.1"/>
    <property type="gene ID" value="ENSPKIG00000014009.1"/>
</dbReference>
<dbReference type="FunFam" id="3.40.50.150:FF:000073">
    <property type="entry name" value="THUMP domain containing 3"/>
    <property type="match status" value="1"/>
</dbReference>
<evidence type="ECO:0000259" key="9">
    <source>
        <dbReference type="PROSITE" id="PS51165"/>
    </source>
</evidence>
<dbReference type="CTD" id="25917"/>
<evidence type="ECO:0000256" key="6">
    <source>
        <dbReference type="ARBA" id="ARBA00022694"/>
    </source>
</evidence>
<reference evidence="10" key="1">
    <citation type="submission" date="2025-05" db="UniProtKB">
        <authorList>
            <consortium name="Ensembl"/>
        </authorList>
    </citation>
    <scope>IDENTIFICATION</scope>
</reference>
<dbReference type="SUPFAM" id="SSF143437">
    <property type="entry name" value="THUMP domain-like"/>
    <property type="match status" value="1"/>
</dbReference>
<keyword evidence="11" id="KW-1185">Reference proteome</keyword>
<comment type="subcellular location">
    <subcellularLocation>
        <location evidence="1">Cytoplasm</location>
    </subcellularLocation>
</comment>
<dbReference type="STRING" id="1676925.ENSPKIP00000034817"/>
<dbReference type="Ensembl" id="ENSPKIT00000015760.1">
    <property type="protein sequence ID" value="ENSPKIP00000034837.1"/>
    <property type="gene ID" value="ENSPKIG00000014009.1"/>
</dbReference>
<proteinExistence type="inferred from homology"/>
<feature type="region of interest" description="Disordered" evidence="8">
    <location>
        <begin position="467"/>
        <end position="491"/>
    </location>
</feature>
<evidence type="ECO:0000313" key="11">
    <source>
        <dbReference type="Proteomes" id="UP000261540"/>
    </source>
</evidence>
<sequence length="491" mass="54823">MSEDKDQHEDGKDNMSDAVSVILGATVPTGFEYTAAEEVKEKTGADVKISKDRGRIYFRITTQHLHLVHKLRSVDNLFVVVAEFVDYEFKDTKEETLKDFQKLASKLPWTDPLEVWKINNSLKKKKWRRKGTNLPKAYSSSQAGKEGDFGELTMNAEKLKLESEMPGGGLEENGSPVQSDSLASQGKDSEEVADESSTEVLKFRVTCNRAGEKHNFTSNEAARDFGGAVQDFFQWKPDMTKFDIEVLLNIHNSEVVVGIALTEESLHRRNITHFGPTTLRSTLAYGMLRLCKPQISDVIIDPMCGTGAIPLEGAIEWKNSYYLAGDNNDQAVKRTLNNINHIHRKRQENDDAPWGLPVDTLQWDLCHLPVRTASVDIIITDMPFGKRMGSKKKNWDLYPSCLREMARVCRPGTGKAVLLTQDKKCFAKALSRMGGLWRKSHTVWVNIGGLHAGVFLLKRVASVFGETPEDLGQRPGPGGSAARAQKENEGD</sequence>
<name>A0A3B3SVN3_9TELE</name>
<dbReference type="InterPro" id="IPR000241">
    <property type="entry name" value="RlmKL-like_Mtase"/>
</dbReference>
<dbReference type="GO" id="GO:0016423">
    <property type="term" value="F:tRNA (guanine) methyltransferase activity"/>
    <property type="evidence" value="ECO:0007669"/>
    <property type="project" value="TreeGrafter"/>
</dbReference>
<dbReference type="SUPFAM" id="SSF53335">
    <property type="entry name" value="S-adenosyl-L-methionine-dependent methyltransferases"/>
    <property type="match status" value="1"/>
</dbReference>
<evidence type="ECO:0000256" key="7">
    <source>
        <dbReference type="PROSITE-ProRule" id="PRU00529"/>
    </source>
</evidence>
<dbReference type="RefSeq" id="XP_023646793.1">
    <property type="nucleotide sequence ID" value="XM_023791025.2"/>
</dbReference>
<feature type="region of interest" description="Disordered" evidence="8">
    <location>
        <begin position="164"/>
        <end position="196"/>
    </location>
</feature>
<keyword evidence="6" id="KW-0819">tRNA processing</keyword>
<dbReference type="InterPro" id="IPR004114">
    <property type="entry name" value="THUMP_dom"/>
</dbReference>
<organism evidence="10 11">
    <name type="scientific">Paramormyrops kingsleyae</name>
    <dbReference type="NCBI Taxonomy" id="1676925"/>
    <lineage>
        <taxon>Eukaryota</taxon>
        <taxon>Metazoa</taxon>
        <taxon>Chordata</taxon>
        <taxon>Craniata</taxon>
        <taxon>Vertebrata</taxon>
        <taxon>Euteleostomi</taxon>
        <taxon>Actinopterygii</taxon>
        <taxon>Neopterygii</taxon>
        <taxon>Teleostei</taxon>
        <taxon>Osteoglossocephala</taxon>
        <taxon>Osteoglossomorpha</taxon>
        <taxon>Osteoglossiformes</taxon>
        <taxon>Mormyridae</taxon>
        <taxon>Paramormyrops</taxon>
    </lineage>
</organism>
<dbReference type="RefSeq" id="XP_023646794.1">
    <property type="nucleotide sequence ID" value="XM_023791026.2"/>
</dbReference>
<feature type="domain" description="THUMP" evidence="9">
    <location>
        <begin position="120"/>
        <end position="261"/>
    </location>
</feature>
<keyword evidence="3" id="KW-0963">Cytoplasm</keyword>
<dbReference type="PROSITE" id="PS51165">
    <property type="entry name" value="THUMP"/>
    <property type="match status" value="1"/>
</dbReference>
<dbReference type="GO" id="GO:0030488">
    <property type="term" value="P:tRNA methylation"/>
    <property type="evidence" value="ECO:0007669"/>
    <property type="project" value="TreeGrafter"/>
</dbReference>
<dbReference type="InterPro" id="IPR029063">
    <property type="entry name" value="SAM-dependent_MTases_sf"/>
</dbReference>
<keyword evidence="4" id="KW-0489">Methyltransferase</keyword>
<dbReference type="GeneTree" id="ENSGT00530000063557"/>